<keyword evidence="6" id="KW-1185">Reference proteome</keyword>
<dbReference type="AlphaFoldDB" id="A0A967B996"/>
<evidence type="ECO:0000256" key="2">
    <source>
        <dbReference type="ARBA" id="ARBA00023125"/>
    </source>
</evidence>
<evidence type="ECO:0000256" key="3">
    <source>
        <dbReference type="ARBA" id="ARBA00023163"/>
    </source>
</evidence>
<evidence type="ECO:0000313" key="6">
    <source>
        <dbReference type="Proteomes" id="UP000639775"/>
    </source>
</evidence>
<dbReference type="SUPFAM" id="SSF55718">
    <property type="entry name" value="SCP-like"/>
    <property type="match status" value="1"/>
</dbReference>
<name>A0A967B996_9RHOB</name>
<feature type="domain" description="HTH hxlR-type" evidence="4">
    <location>
        <begin position="10"/>
        <end position="108"/>
    </location>
</feature>
<dbReference type="Gene3D" id="1.10.10.10">
    <property type="entry name" value="Winged helix-like DNA-binding domain superfamily/Winged helix DNA-binding domain"/>
    <property type="match status" value="1"/>
</dbReference>
<dbReference type="InterPro" id="IPR002577">
    <property type="entry name" value="HTH_HxlR"/>
</dbReference>
<keyword evidence="2" id="KW-0238">DNA-binding</keyword>
<dbReference type="InterPro" id="IPR036388">
    <property type="entry name" value="WH-like_DNA-bd_sf"/>
</dbReference>
<keyword evidence="1" id="KW-0805">Transcription regulation</keyword>
<accession>A0A967B996</accession>
<proteinExistence type="predicted"/>
<reference evidence="5" key="1">
    <citation type="submission" date="2020-03" db="EMBL/GenBank/DDBJ databases">
        <title>Roseovarius gahaiensis sp. nov., isolated from Gahai Saline Lake, China.</title>
        <authorList>
            <person name="Sun X."/>
        </authorList>
    </citation>
    <scope>NUCLEOTIDE SEQUENCE</scope>
    <source>
        <strain evidence="5">GH877</strain>
    </source>
</reference>
<gene>
    <name evidence="5" type="ORF">HAT86_04285</name>
</gene>
<dbReference type="RefSeq" id="WP_167193746.1">
    <property type="nucleotide sequence ID" value="NZ_JAAORB010000004.1"/>
</dbReference>
<dbReference type="PROSITE" id="PS51118">
    <property type="entry name" value="HTH_HXLR"/>
    <property type="match status" value="1"/>
</dbReference>
<keyword evidence="3" id="KW-0804">Transcription</keyword>
<dbReference type="InterPro" id="IPR036527">
    <property type="entry name" value="SCP2_sterol-bd_dom_sf"/>
</dbReference>
<dbReference type="EMBL" id="JAAORB010000004">
    <property type="protein sequence ID" value="NHQ73687.1"/>
    <property type="molecule type" value="Genomic_DNA"/>
</dbReference>
<dbReference type="Proteomes" id="UP000639775">
    <property type="component" value="Unassembled WGS sequence"/>
</dbReference>
<dbReference type="GO" id="GO:0003677">
    <property type="term" value="F:DNA binding"/>
    <property type="evidence" value="ECO:0007669"/>
    <property type="project" value="UniProtKB-KW"/>
</dbReference>
<organism evidence="5 6">
    <name type="scientific">Roseovarius gahaiensis</name>
    <dbReference type="NCBI Taxonomy" id="2716691"/>
    <lineage>
        <taxon>Bacteria</taxon>
        <taxon>Pseudomonadati</taxon>
        <taxon>Pseudomonadota</taxon>
        <taxon>Alphaproteobacteria</taxon>
        <taxon>Rhodobacterales</taxon>
        <taxon>Roseobacteraceae</taxon>
        <taxon>Roseovarius</taxon>
    </lineage>
</organism>
<dbReference type="PANTHER" id="PTHR33204:SF18">
    <property type="entry name" value="TRANSCRIPTIONAL REGULATORY PROTEIN"/>
    <property type="match status" value="1"/>
</dbReference>
<evidence type="ECO:0000259" key="4">
    <source>
        <dbReference type="PROSITE" id="PS51118"/>
    </source>
</evidence>
<dbReference type="InterPro" id="IPR036390">
    <property type="entry name" value="WH_DNA-bd_sf"/>
</dbReference>
<dbReference type="PANTHER" id="PTHR33204">
    <property type="entry name" value="TRANSCRIPTIONAL REGULATOR, MARR FAMILY"/>
    <property type="match status" value="1"/>
</dbReference>
<dbReference type="Pfam" id="PF01638">
    <property type="entry name" value="HxlR"/>
    <property type="match status" value="1"/>
</dbReference>
<protein>
    <submittedName>
        <fullName evidence="5">Helix-turn-helix transcriptional regulator</fullName>
    </submittedName>
</protein>
<sequence>MTNASYKQFCPVAMAAEVLCTRWTVVLLRELVAGSTRFNELRRGVPRMSPALLSKRLRELETAGVVMRERLPEAPEIEAYRLTQAGCDIQPVIEAIGMWGQKWVETEPSLENLDPELLMWDMRRNLDTDPVPDRRVVIAFIYPELPEAQRNWWLIVEPDRTVDLCHIDPGFDVDLYATVDLRTMTEIWMGLRSVSDAVDREALLLVGSSGLIRSMQTWLGLSPFAGQEKLAS</sequence>
<evidence type="ECO:0000256" key="1">
    <source>
        <dbReference type="ARBA" id="ARBA00023015"/>
    </source>
</evidence>
<dbReference type="SUPFAM" id="SSF46785">
    <property type="entry name" value="Winged helix' DNA-binding domain"/>
    <property type="match status" value="1"/>
</dbReference>
<evidence type="ECO:0000313" key="5">
    <source>
        <dbReference type="EMBL" id="NHQ73687.1"/>
    </source>
</evidence>
<comment type="caution">
    <text evidence="5">The sequence shown here is derived from an EMBL/GenBank/DDBJ whole genome shotgun (WGS) entry which is preliminary data.</text>
</comment>